<sequence length="188" mass="21818">MMKRPLPLTLEDRTGQITNSDFDDMYDRRFFHVVRAPGQTTTKIYEMNHRASRYRSTLPLVRDAVVHLDFQPDETLGTVSFFKAPFQCTMPMARYLKKTAFFGTSLSRKFMGSDGREYKWGFRVFAGQEWSCTTVDNGLVAHYDLKPPHVRTYDVSGNNLVIYEPFAHLVSEILTSFLVMRHIAQFNL</sequence>
<accession>A0A067SJF8</accession>
<dbReference type="OrthoDB" id="2910790at2759"/>
<keyword evidence="3" id="KW-1185">Reference proteome</keyword>
<organism evidence="2 3">
    <name type="scientific">Galerina marginata (strain CBS 339.88)</name>
    <dbReference type="NCBI Taxonomy" id="685588"/>
    <lineage>
        <taxon>Eukaryota</taxon>
        <taxon>Fungi</taxon>
        <taxon>Dikarya</taxon>
        <taxon>Basidiomycota</taxon>
        <taxon>Agaricomycotina</taxon>
        <taxon>Agaricomycetes</taxon>
        <taxon>Agaricomycetidae</taxon>
        <taxon>Agaricales</taxon>
        <taxon>Agaricineae</taxon>
        <taxon>Strophariaceae</taxon>
        <taxon>Galerina</taxon>
    </lineage>
</organism>
<reference evidence="3" key="1">
    <citation type="journal article" date="2014" name="Proc. Natl. Acad. Sci. U.S.A.">
        <title>Extensive sampling of basidiomycete genomes demonstrates inadequacy of the white-rot/brown-rot paradigm for wood decay fungi.</title>
        <authorList>
            <person name="Riley R."/>
            <person name="Salamov A.A."/>
            <person name="Brown D.W."/>
            <person name="Nagy L.G."/>
            <person name="Floudas D."/>
            <person name="Held B.W."/>
            <person name="Levasseur A."/>
            <person name="Lombard V."/>
            <person name="Morin E."/>
            <person name="Otillar R."/>
            <person name="Lindquist E.A."/>
            <person name="Sun H."/>
            <person name="LaButti K.M."/>
            <person name="Schmutz J."/>
            <person name="Jabbour D."/>
            <person name="Luo H."/>
            <person name="Baker S.E."/>
            <person name="Pisabarro A.G."/>
            <person name="Walton J.D."/>
            <person name="Blanchette R.A."/>
            <person name="Henrissat B."/>
            <person name="Martin F."/>
            <person name="Cullen D."/>
            <person name="Hibbett D.S."/>
            <person name="Grigoriev I.V."/>
        </authorList>
    </citation>
    <scope>NUCLEOTIDE SEQUENCE [LARGE SCALE GENOMIC DNA]</scope>
    <source>
        <strain evidence="3">CBS 339.88</strain>
    </source>
</reference>
<dbReference type="InterPro" id="IPR046528">
    <property type="entry name" value="DUF6593"/>
</dbReference>
<dbReference type="Proteomes" id="UP000027222">
    <property type="component" value="Unassembled WGS sequence"/>
</dbReference>
<proteinExistence type="predicted"/>
<dbReference type="EMBL" id="KL142394">
    <property type="protein sequence ID" value="KDR71080.1"/>
    <property type="molecule type" value="Genomic_DNA"/>
</dbReference>
<dbReference type="HOGENOM" id="CLU_096875_0_0_1"/>
<dbReference type="AlphaFoldDB" id="A0A067SJF8"/>
<gene>
    <name evidence="2" type="ORF">GALMADRAFT_75418</name>
</gene>
<evidence type="ECO:0000313" key="3">
    <source>
        <dbReference type="Proteomes" id="UP000027222"/>
    </source>
</evidence>
<evidence type="ECO:0000313" key="2">
    <source>
        <dbReference type="EMBL" id="KDR71080.1"/>
    </source>
</evidence>
<protein>
    <recommendedName>
        <fullName evidence="1">DUF6593 domain-containing protein</fullName>
    </recommendedName>
</protein>
<dbReference type="Pfam" id="PF20236">
    <property type="entry name" value="DUF6593"/>
    <property type="match status" value="1"/>
</dbReference>
<feature type="domain" description="DUF6593" evidence="1">
    <location>
        <begin position="18"/>
        <end position="182"/>
    </location>
</feature>
<name>A0A067SJF8_GALM3</name>
<evidence type="ECO:0000259" key="1">
    <source>
        <dbReference type="Pfam" id="PF20236"/>
    </source>
</evidence>
<dbReference type="STRING" id="685588.A0A067SJF8"/>